<comment type="caution">
    <text evidence="12">The sequence shown here is derived from an EMBL/GenBank/DDBJ whole genome shotgun (WGS) entry which is preliminary data.</text>
</comment>
<feature type="signal peptide" evidence="10">
    <location>
        <begin position="1"/>
        <end position="19"/>
    </location>
</feature>
<evidence type="ECO:0000313" key="12">
    <source>
        <dbReference type="EMBL" id="KAK5638516.1"/>
    </source>
</evidence>
<reference evidence="12 13" key="1">
    <citation type="journal article" date="2024" name="Insects">
        <title>An Improved Chromosome-Level Genome Assembly of the Firefly Pyrocoelia pectoralis.</title>
        <authorList>
            <person name="Fu X."/>
            <person name="Meyer-Rochow V.B."/>
            <person name="Ballantyne L."/>
            <person name="Zhu X."/>
        </authorList>
    </citation>
    <scope>NUCLEOTIDE SEQUENCE [LARGE SCALE GENOMIC DNA]</scope>
    <source>
        <strain evidence="12">XCY_ONT2</strain>
    </source>
</reference>
<proteinExistence type="inferred from homology"/>
<gene>
    <name evidence="12" type="ORF">RI129_012811</name>
</gene>
<comment type="similarity">
    <text evidence="2">Belongs to the glutamate-gated ion channel (TC 1.A.10.1) family.</text>
</comment>
<dbReference type="InterPro" id="IPR001320">
    <property type="entry name" value="Iontro_rcpt_C"/>
</dbReference>
<evidence type="ECO:0000256" key="8">
    <source>
        <dbReference type="ARBA" id="ARBA00023180"/>
    </source>
</evidence>
<keyword evidence="5 9" id="KW-1133">Transmembrane helix</keyword>
<keyword evidence="13" id="KW-1185">Reference proteome</keyword>
<dbReference type="PANTHER" id="PTHR42643:SF39">
    <property type="entry name" value="IONOTROPIC RECEPTOR 56A-RELATED"/>
    <property type="match status" value="1"/>
</dbReference>
<evidence type="ECO:0000256" key="3">
    <source>
        <dbReference type="ARBA" id="ARBA00022475"/>
    </source>
</evidence>
<evidence type="ECO:0000313" key="13">
    <source>
        <dbReference type="Proteomes" id="UP001329430"/>
    </source>
</evidence>
<comment type="subcellular location">
    <subcellularLocation>
        <location evidence="1">Cell membrane</location>
        <topology evidence="1">Multi-pass membrane protein</topology>
    </subcellularLocation>
</comment>
<evidence type="ECO:0000256" key="1">
    <source>
        <dbReference type="ARBA" id="ARBA00004651"/>
    </source>
</evidence>
<keyword evidence="10" id="KW-0732">Signal</keyword>
<dbReference type="InterPro" id="IPR052192">
    <property type="entry name" value="Insect_Ionotropic_Sensory_Rcpt"/>
</dbReference>
<evidence type="ECO:0000259" key="11">
    <source>
        <dbReference type="Pfam" id="PF00060"/>
    </source>
</evidence>
<evidence type="ECO:0000256" key="6">
    <source>
        <dbReference type="ARBA" id="ARBA00023136"/>
    </source>
</evidence>
<dbReference type="Proteomes" id="UP001329430">
    <property type="component" value="Chromosome 10"/>
</dbReference>
<evidence type="ECO:0000256" key="9">
    <source>
        <dbReference type="SAM" id="Phobius"/>
    </source>
</evidence>
<feature type="domain" description="Ionotropic glutamate receptor C-terminal" evidence="11">
    <location>
        <begin position="334"/>
        <end position="594"/>
    </location>
</feature>
<dbReference type="GO" id="GO:0015276">
    <property type="term" value="F:ligand-gated monoatomic ion channel activity"/>
    <property type="evidence" value="ECO:0007669"/>
    <property type="project" value="InterPro"/>
</dbReference>
<evidence type="ECO:0000256" key="5">
    <source>
        <dbReference type="ARBA" id="ARBA00022989"/>
    </source>
</evidence>
<organism evidence="12 13">
    <name type="scientific">Pyrocoelia pectoralis</name>
    <dbReference type="NCBI Taxonomy" id="417401"/>
    <lineage>
        <taxon>Eukaryota</taxon>
        <taxon>Metazoa</taxon>
        <taxon>Ecdysozoa</taxon>
        <taxon>Arthropoda</taxon>
        <taxon>Hexapoda</taxon>
        <taxon>Insecta</taxon>
        <taxon>Pterygota</taxon>
        <taxon>Neoptera</taxon>
        <taxon>Endopterygota</taxon>
        <taxon>Coleoptera</taxon>
        <taxon>Polyphaga</taxon>
        <taxon>Elateriformia</taxon>
        <taxon>Elateroidea</taxon>
        <taxon>Lampyridae</taxon>
        <taxon>Lampyrinae</taxon>
        <taxon>Pyrocoelia</taxon>
    </lineage>
</organism>
<dbReference type="AlphaFoldDB" id="A0AAN7V3L6"/>
<dbReference type="GO" id="GO:0050906">
    <property type="term" value="P:detection of stimulus involved in sensory perception"/>
    <property type="evidence" value="ECO:0007669"/>
    <property type="project" value="UniProtKB-ARBA"/>
</dbReference>
<sequence>MNALIFVTWLYFQILLVQCDIFGNNNLNGSDPRIKMCIQKTINHLFSHNDTLNLILNNNTLCEDAIFEMTTMRPYIVLKLDNITINDINKLQYDGQFIICPKDVSALSREIHTARHIAFRHKRDMGNSKFLVITNTTLLSRVFNVFWHYGINKVISLVYGQGTTKLVTYNRYAPENECGRTKKIFIDHGCEEQLLSLSFTNVIHQMNKCPITFQFTPGSVFQHDDNPTALAILYFTPGTVFQYDDNPTALAILYVLEELSHHLNATFQKESFIGNRNYNDLIKNTSIIILLSQTTPPGSLSVTEPLVRSDILWMVPIAKQIFNMNDCLQVFNYDVWIATSVVFICVWLMWFLIVSRNGGFTFDKLCISFLNVWSLTICGNVVSQLPRSLALRIILLFYLIYVIHIQCAFTSDMSTVLTTPRYDFQIRNLKDLADSQLPIYAHHDCKIGYFSKNNTDRKLYTKLQNSIHGEPPDEYIYHLRNLDLNGSYAVITSLEEMRPIEINLNKKIEAYQIRDNIINSVYSIRFCMLIDHYFLTTLSTFISRLVESGIHDKRKNDFYNQGQYYTEKAPKMEEDDAITLKHLVFIFIFLGIGLCTACVVFCFELVLNKYLYL</sequence>
<protein>
    <recommendedName>
        <fullName evidence="11">Ionotropic glutamate receptor C-terminal domain-containing protein</fullName>
    </recommendedName>
</protein>
<keyword evidence="3" id="KW-1003">Cell membrane</keyword>
<evidence type="ECO:0000256" key="4">
    <source>
        <dbReference type="ARBA" id="ARBA00022692"/>
    </source>
</evidence>
<dbReference type="GO" id="GO:0005886">
    <property type="term" value="C:plasma membrane"/>
    <property type="evidence" value="ECO:0007669"/>
    <property type="project" value="UniProtKB-SubCell"/>
</dbReference>
<keyword evidence="4 9" id="KW-0812">Transmembrane</keyword>
<keyword evidence="6 9" id="KW-0472">Membrane</keyword>
<feature type="transmembrane region" description="Helical" evidence="9">
    <location>
        <begin position="365"/>
        <end position="383"/>
    </location>
</feature>
<feature type="transmembrane region" description="Helical" evidence="9">
    <location>
        <begin position="389"/>
        <end position="409"/>
    </location>
</feature>
<dbReference type="Pfam" id="PF00060">
    <property type="entry name" value="Lig_chan"/>
    <property type="match status" value="1"/>
</dbReference>
<accession>A0AAN7V3L6</accession>
<keyword evidence="7" id="KW-0675">Receptor</keyword>
<feature type="transmembrane region" description="Helical" evidence="9">
    <location>
        <begin position="583"/>
        <end position="607"/>
    </location>
</feature>
<feature type="transmembrane region" description="Helical" evidence="9">
    <location>
        <begin position="335"/>
        <end position="353"/>
    </location>
</feature>
<dbReference type="EMBL" id="JAVRBK010000010">
    <property type="protein sequence ID" value="KAK5638516.1"/>
    <property type="molecule type" value="Genomic_DNA"/>
</dbReference>
<dbReference type="PANTHER" id="PTHR42643">
    <property type="entry name" value="IONOTROPIC RECEPTOR 20A-RELATED"/>
    <property type="match status" value="1"/>
</dbReference>
<name>A0AAN7V3L6_9COLE</name>
<evidence type="ECO:0000256" key="10">
    <source>
        <dbReference type="SAM" id="SignalP"/>
    </source>
</evidence>
<feature type="chain" id="PRO_5042907807" description="Ionotropic glutamate receptor C-terminal domain-containing protein" evidence="10">
    <location>
        <begin position="20"/>
        <end position="613"/>
    </location>
</feature>
<evidence type="ECO:0000256" key="2">
    <source>
        <dbReference type="ARBA" id="ARBA00008685"/>
    </source>
</evidence>
<dbReference type="Gene3D" id="1.10.287.70">
    <property type="match status" value="1"/>
</dbReference>
<keyword evidence="8" id="KW-0325">Glycoprotein</keyword>
<evidence type="ECO:0000256" key="7">
    <source>
        <dbReference type="ARBA" id="ARBA00023170"/>
    </source>
</evidence>